<dbReference type="KEGG" id="vg:33900183"/>
<dbReference type="GeneID" id="33900183"/>
<dbReference type="Proteomes" id="UP000318427">
    <property type="component" value="Segment"/>
</dbReference>
<protein>
    <submittedName>
        <fullName evidence="6">RH2</fullName>
    </submittedName>
</protein>
<reference evidence="6 8" key="1">
    <citation type="journal article" date="2017" name="J. Gen. Virol.">
        <title>Whole-genome sequences of Odocoileus hemionus deer adenovirus isolates from deer, moose and elk are highly conserved and support a new species in the genus Atadenovirus.</title>
        <authorList>
            <person name="Miller M.M."/>
            <person name="Cornish T.E."/>
            <person name="Creekmore T.E."/>
            <person name="Fox K."/>
            <person name="Laegreid W."/>
            <person name="McKenna J."/>
            <person name="Vasquez M."/>
            <person name="Woods L.W."/>
        </authorList>
    </citation>
    <scope>NUCLEOTIDE SEQUENCE [LARGE SCALE GENOMIC DNA]</scope>
    <source>
        <strain evidence="1">Ad02_MD</strain>
        <strain evidence="2">Ad06_WTD</strain>
        <strain evidence="3">Ad10_Aa</strain>
        <strain evidence="4">Ad13_Elk</strain>
        <strain evidence="5">Ad16_Elk</strain>
        <strain evidence="6">Ad99_Aa</strain>
        <strain evidence="7">CA_AdV_Ohc 98-6943</strain>
    </source>
</reference>
<dbReference type="EMBL" id="KY468403">
    <property type="protein sequence ID" value="ASU50518.1"/>
    <property type="molecule type" value="Genomic_DNA"/>
</dbReference>
<reference evidence="6" key="2">
    <citation type="submission" date="2017-01" db="EMBL/GenBank/DDBJ databases">
        <authorList>
            <person name="Mah S.A."/>
            <person name="Swanson W.J."/>
            <person name="Moy G.W."/>
            <person name="Vacquier V.D."/>
        </authorList>
    </citation>
    <scope>NUCLEOTIDE SEQUENCE</scope>
    <source>
        <strain evidence="1">Ad02_MD</strain>
        <strain evidence="2">Ad06_WTD</strain>
        <strain evidence="3">Ad10_Aa</strain>
        <strain evidence="4">Ad13_Elk</strain>
        <strain evidence="5">Ad16_Elk</strain>
        <strain evidence="6">Ad99_Aa</strain>
    </source>
</reference>
<evidence type="ECO:0000313" key="3">
    <source>
        <dbReference type="EMBL" id="ASU50545.1"/>
    </source>
</evidence>
<dbReference type="Proteomes" id="UP000317382">
    <property type="component" value="Genome"/>
</dbReference>
<evidence type="ECO:0000313" key="4">
    <source>
        <dbReference type="EMBL" id="ASU50572.1"/>
    </source>
</evidence>
<dbReference type="Proteomes" id="UP000218501">
    <property type="component" value="Segment"/>
</dbReference>
<dbReference type="EMBL" id="KY468404">
    <property type="protein sequence ID" value="ASU50545.1"/>
    <property type="molecule type" value="Genomic_DNA"/>
</dbReference>
<dbReference type="EMBL" id="KY468402">
    <property type="protein sequence ID" value="ASU50491.1"/>
    <property type="molecule type" value="Genomic_DNA"/>
</dbReference>
<dbReference type="EMBL" id="KY748210">
    <property type="protein sequence ID" value="ASU50656.1"/>
    <property type="molecule type" value="Genomic_DNA"/>
</dbReference>
<accession>A0A223PZ67</accession>
<sequence>MLRAHCTLESFKPLDSWSRWCWNKNFLPSGHCVACLTNPHLLLETPFNCGCHCVDHRNLWYNLRDVVIWNVNMCQDLGPEWKWPECGIDIVEPRKRKKIFRNYLRAMQRKLHADSN</sequence>
<evidence type="ECO:0000313" key="1">
    <source>
        <dbReference type="EMBL" id="ASU50491.1"/>
    </source>
</evidence>
<dbReference type="Proteomes" id="UP000315832">
    <property type="component" value="Segment"/>
</dbReference>
<organism evidence="6">
    <name type="scientific">Odocoileus adenovirus 1</name>
    <dbReference type="NCBI Taxonomy" id="78522"/>
    <lineage>
        <taxon>Viruses</taxon>
        <taxon>Varidnaviria</taxon>
        <taxon>Bamfordvirae</taxon>
        <taxon>Preplasmiviricota</taxon>
        <taxon>Polisuviricotina</taxon>
        <taxon>Pharingeaviricetes</taxon>
        <taxon>Rowavirales</taxon>
        <taxon>Adenoviridae</taxon>
        <taxon>Barthadenovirus</taxon>
        <taxon>Barthadenovirus cervi</taxon>
        <taxon>Deer atadenovirus A</taxon>
    </lineage>
</organism>
<dbReference type="EMBL" id="KY468405">
    <property type="protein sequence ID" value="ASU50572.1"/>
    <property type="molecule type" value="Genomic_DNA"/>
</dbReference>
<evidence type="ECO:0000313" key="6">
    <source>
        <dbReference type="EMBL" id="ASU50626.1"/>
    </source>
</evidence>
<evidence type="ECO:0000313" key="2">
    <source>
        <dbReference type="EMBL" id="ASU50518.1"/>
    </source>
</evidence>
<name>A0A223PZ67_9ADEN</name>
<dbReference type="RefSeq" id="YP_009414596.1">
    <property type="nucleotide sequence ID" value="NC_035619.1"/>
</dbReference>
<evidence type="ECO:0000313" key="8">
    <source>
        <dbReference type="Proteomes" id="UP000218501"/>
    </source>
</evidence>
<dbReference type="EMBL" id="KY468407">
    <property type="protein sequence ID" value="ASU50626.1"/>
    <property type="molecule type" value="Genomic_DNA"/>
</dbReference>
<proteinExistence type="predicted"/>
<dbReference type="Proteomes" id="UP000318921">
    <property type="component" value="Segment"/>
</dbReference>
<keyword evidence="8" id="KW-1185">Reference proteome</keyword>
<dbReference type="Proteomes" id="UP000317884">
    <property type="component" value="Genome"/>
</dbReference>
<dbReference type="EMBL" id="KY468406">
    <property type="protein sequence ID" value="ASU50599.1"/>
    <property type="molecule type" value="Genomic_DNA"/>
</dbReference>
<evidence type="ECO:0000313" key="5">
    <source>
        <dbReference type="EMBL" id="ASU50599.1"/>
    </source>
</evidence>
<evidence type="ECO:0000313" key="7">
    <source>
        <dbReference type="EMBL" id="ASU50656.1"/>
    </source>
</evidence>
<dbReference type="OrthoDB" id="20302at10239"/>
<dbReference type="Proteomes" id="UP000317920">
    <property type="component" value="Segment"/>
</dbReference>